<keyword evidence="10 15" id="KW-0234">DNA repair</keyword>
<dbReference type="InterPro" id="IPR047112">
    <property type="entry name" value="RecG/Mfd"/>
</dbReference>
<keyword evidence="5 15" id="KW-0378">Hydrolase</keyword>
<gene>
    <name evidence="18" type="primary">recG</name>
    <name evidence="18" type="ORF">MBHS_02006</name>
</gene>
<dbReference type="Proteomes" id="UP000236724">
    <property type="component" value="Unassembled WGS sequence"/>
</dbReference>
<dbReference type="GO" id="GO:0003677">
    <property type="term" value="F:DNA binding"/>
    <property type="evidence" value="ECO:0007669"/>
    <property type="project" value="UniProtKB-KW"/>
</dbReference>
<reference evidence="18 19" key="1">
    <citation type="submission" date="2016-10" db="EMBL/GenBank/DDBJ databases">
        <authorList>
            <person name="de Groot N.N."/>
        </authorList>
    </citation>
    <scope>NUCLEOTIDE SEQUENCE [LARGE SCALE GENOMIC DNA]</scope>
    <source>
        <strain evidence="18">MBHS1</strain>
    </source>
</reference>
<dbReference type="InterPro" id="IPR014001">
    <property type="entry name" value="Helicase_ATP-bd"/>
</dbReference>
<dbReference type="PANTHER" id="PTHR47964:SF1">
    <property type="entry name" value="ATP-DEPENDENT DNA HELICASE HOMOLOG RECG, CHLOROPLASTIC"/>
    <property type="match status" value="1"/>
</dbReference>
<evidence type="ECO:0000256" key="14">
    <source>
        <dbReference type="ARBA" id="ARBA00048988"/>
    </source>
</evidence>
<dbReference type="InterPro" id="IPR045562">
    <property type="entry name" value="RecG_dom3_C"/>
</dbReference>
<dbReference type="GO" id="GO:0043138">
    <property type="term" value="F:3'-5' DNA helicase activity"/>
    <property type="evidence" value="ECO:0007669"/>
    <property type="project" value="UniProtKB-EC"/>
</dbReference>
<dbReference type="NCBIfam" id="NF008166">
    <property type="entry name" value="PRK10917.1-4"/>
    <property type="match status" value="1"/>
</dbReference>
<keyword evidence="3 15" id="KW-0547">Nucleotide-binding</keyword>
<feature type="domain" description="Helicase C-terminal" evidence="17">
    <location>
        <begin position="475"/>
        <end position="621"/>
    </location>
</feature>
<dbReference type="SMART" id="SM00487">
    <property type="entry name" value="DEXDc"/>
    <property type="match status" value="1"/>
</dbReference>
<comment type="function">
    <text evidence="15">Plays a critical role in recombination and DNA repair. Helps process Holliday junction intermediates to mature products by catalyzing branch migration. Has replication fork regression activity, unwinds stalled or blocked replication forks to make a HJ that can be resolved. Has a DNA unwinding activity characteristic of a DNA helicase with 3'-5' polarity.</text>
</comment>
<accession>A0A1H6F9U8</accession>
<dbReference type="InterPro" id="IPR027417">
    <property type="entry name" value="P-loop_NTPase"/>
</dbReference>
<dbReference type="OrthoDB" id="9804325at2"/>
<dbReference type="FunFam" id="3.40.50.300:FF:000391">
    <property type="entry name" value="ATP-dependent DNA helicase RecG"/>
    <property type="match status" value="1"/>
</dbReference>
<evidence type="ECO:0000256" key="4">
    <source>
        <dbReference type="ARBA" id="ARBA00022763"/>
    </source>
</evidence>
<dbReference type="InterPro" id="IPR033454">
    <property type="entry name" value="RecG_wedge"/>
</dbReference>
<evidence type="ECO:0000256" key="11">
    <source>
        <dbReference type="ARBA" id="ARBA00023235"/>
    </source>
</evidence>
<comment type="catalytic activity">
    <reaction evidence="14 15">
        <text>ATP + H2O = ADP + phosphate + H(+)</text>
        <dbReference type="Rhea" id="RHEA:13065"/>
        <dbReference type="ChEBI" id="CHEBI:15377"/>
        <dbReference type="ChEBI" id="CHEBI:15378"/>
        <dbReference type="ChEBI" id="CHEBI:30616"/>
        <dbReference type="ChEBI" id="CHEBI:43474"/>
        <dbReference type="ChEBI" id="CHEBI:456216"/>
        <dbReference type="EC" id="5.6.2.4"/>
    </reaction>
</comment>
<keyword evidence="7 15" id="KW-0067">ATP-binding</keyword>
<dbReference type="InterPro" id="IPR011545">
    <property type="entry name" value="DEAD/DEAH_box_helicase_dom"/>
</dbReference>
<dbReference type="CDD" id="cd17992">
    <property type="entry name" value="DEXHc_RecG"/>
    <property type="match status" value="1"/>
</dbReference>
<evidence type="ECO:0000256" key="5">
    <source>
        <dbReference type="ARBA" id="ARBA00022801"/>
    </source>
</evidence>
<dbReference type="EC" id="5.6.2.4" evidence="13 15"/>
<keyword evidence="4 15" id="KW-0227">DNA damage</keyword>
<name>A0A1H6F9U8_9GAMM</name>
<evidence type="ECO:0000256" key="1">
    <source>
        <dbReference type="ARBA" id="ARBA00007504"/>
    </source>
</evidence>
<evidence type="ECO:0000256" key="15">
    <source>
        <dbReference type="RuleBase" id="RU363016"/>
    </source>
</evidence>
<keyword evidence="19" id="KW-1185">Reference proteome</keyword>
<dbReference type="GO" id="GO:0006310">
    <property type="term" value="P:DNA recombination"/>
    <property type="evidence" value="ECO:0007669"/>
    <property type="project" value="UniProtKB-UniRule"/>
</dbReference>
<dbReference type="Pfam" id="PF00271">
    <property type="entry name" value="Helicase_C"/>
    <property type="match status" value="1"/>
</dbReference>
<comment type="similarity">
    <text evidence="1 15">Belongs to the helicase family. RecG subfamily.</text>
</comment>
<dbReference type="NCBIfam" id="TIGR00643">
    <property type="entry name" value="recG"/>
    <property type="match status" value="1"/>
</dbReference>
<evidence type="ECO:0000313" key="19">
    <source>
        <dbReference type="Proteomes" id="UP000236724"/>
    </source>
</evidence>
<feature type="domain" description="Helicase ATP-binding" evidence="16">
    <location>
        <begin position="277"/>
        <end position="442"/>
    </location>
</feature>
<evidence type="ECO:0000256" key="10">
    <source>
        <dbReference type="ARBA" id="ARBA00023204"/>
    </source>
</evidence>
<dbReference type="InterPro" id="IPR012340">
    <property type="entry name" value="NA-bd_OB-fold"/>
</dbReference>
<keyword evidence="8" id="KW-0238">DNA-binding</keyword>
<dbReference type="InterPro" id="IPR004609">
    <property type="entry name" value="ATP-dep_DNA_helicase_RecG"/>
</dbReference>
<dbReference type="GO" id="GO:0006281">
    <property type="term" value="P:DNA repair"/>
    <property type="evidence" value="ECO:0007669"/>
    <property type="project" value="UniProtKB-UniRule"/>
</dbReference>
<dbReference type="SUPFAM" id="SSF52540">
    <property type="entry name" value="P-loop containing nucleoside triphosphate hydrolases"/>
    <property type="match status" value="2"/>
</dbReference>
<evidence type="ECO:0000256" key="3">
    <source>
        <dbReference type="ARBA" id="ARBA00022741"/>
    </source>
</evidence>
<evidence type="ECO:0000256" key="8">
    <source>
        <dbReference type="ARBA" id="ARBA00023125"/>
    </source>
</evidence>
<dbReference type="Gene3D" id="3.40.50.300">
    <property type="entry name" value="P-loop containing nucleotide triphosphate hydrolases"/>
    <property type="match status" value="2"/>
</dbReference>
<evidence type="ECO:0000313" key="18">
    <source>
        <dbReference type="EMBL" id="SEH06151.1"/>
    </source>
</evidence>
<dbReference type="PROSITE" id="PS51194">
    <property type="entry name" value="HELICASE_CTER"/>
    <property type="match status" value="1"/>
</dbReference>
<dbReference type="GO" id="GO:0005524">
    <property type="term" value="F:ATP binding"/>
    <property type="evidence" value="ECO:0007669"/>
    <property type="project" value="UniProtKB-KW"/>
</dbReference>
<evidence type="ECO:0000256" key="13">
    <source>
        <dbReference type="ARBA" id="ARBA00034808"/>
    </source>
</evidence>
<sequence>MDKEQALTHLTGIGPRIAQKLEKLGIVQIQDLLFHLPLRYQDRTKIKPIGQLQEGEDAVIEAEIEATEIKNGRRRSLVSMLNDGTGSLMLRLFHFSSAQQQQLAPGERIRCFGEVRQGFNCLELIHPEYQHVHRHDSPPLAENLTPIYPATEGLHQNLLRKLIKQALEYPVDDLLPAALLHNADYPKLEVALQLLHTPPANSDIEQLFNPNHPARQRLAFEELLAQHLSLRLLRGHTVQRRAPTFNNAGLMCQKLLNQLPFRLTQAQRRVNEEIQRDLVQVRPMQRLVQGDVGSGKTVIAALAALQALESGYQVAVMAPTELLAEQHLRTFQQWLEPLQIEPAWLAGSLTKKQREAALADIASGETALTIGTHALFQDSVEFSKLGLMIIDEQHRFGVHQRLALRDKGSVGNLHPHQLIMTATPIPRTLAMTAYADLDTSIIDELPPGRSPITTVAMPETRREAVIERVAQACEQGRQAYWVCTLVEESETLDSQAAEATAEQLRMLLPQLRIGLAHGRMKAKDKETVMQAFKAGELDLLVATTVIEVGVDVQNASLMIIENAERLGLAQLHQLRGRVGRGSVESYCLLLYHPPLSRTGQSRLGTLRETQDGFVIAQRDLELRGPGEVLGTRQTGLVALKIADLQRDQHLLEKIQDSADLLLQQHPQRAQALVQRWVNQGMTYGEVY</sequence>
<dbReference type="EMBL" id="FMSV02000437">
    <property type="protein sequence ID" value="SEH06151.1"/>
    <property type="molecule type" value="Genomic_DNA"/>
</dbReference>
<dbReference type="Pfam" id="PF00270">
    <property type="entry name" value="DEAD"/>
    <property type="match status" value="1"/>
</dbReference>
<dbReference type="CDD" id="cd04488">
    <property type="entry name" value="RecG_wedge_OBF"/>
    <property type="match status" value="1"/>
</dbReference>
<dbReference type="NCBIfam" id="NF008165">
    <property type="entry name" value="PRK10917.1-3"/>
    <property type="match status" value="1"/>
</dbReference>
<evidence type="ECO:0000256" key="6">
    <source>
        <dbReference type="ARBA" id="ARBA00022806"/>
    </source>
</evidence>
<evidence type="ECO:0000259" key="16">
    <source>
        <dbReference type="PROSITE" id="PS51192"/>
    </source>
</evidence>
<dbReference type="RefSeq" id="WP_103919976.1">
    <property type="nucleotide sequence ID" value="NZ_FMSV02000437.1"/>
</dbReference>
<evidence type="ECO:0000256" key="12">
    <source>
        <dbReference type="ARBA" id="ARBA00034617"/>
    </source>
</evidence>
<dbReference type="Pfam" id="PF17191">
    <property type="entry name" value="RecG_wedge"/>
    <property type="match status" value="1"/>
</dbReference>
<dbReference type="AlphaFoldDB" id="A0A1H6F9U8"/>
<comment type="catalytic activity">
    <reaction evidence="12 15">
        <text>Couples ATP hydrolysis with the unwinding of duplex DNA by translocating in the 3'-5' direction.</text>
        <dbReference type="EC" id="5.6.2.4"/>
    </reaction>
</comment>
<keyword evidence="11" id="KW-0413">Isomerase</keyword>
<dbReference type="InterPro" id="IPR001650">
    <property type="entry name" value="Helicase_C-like"/>
</dbReference>
<organism evidence="18 19">
    <name type="scientific">Candidatus Venteria ishoeyi</name>
    <dbReference type="NCBI Taxonomy" id="1899563"/>
    <lineage>
        <taxon>Bacteria</taxon>
        <taxon>Pseudomonadati</taxon>
        <taxon>Pseudomonadota</taxon>
        <taxon>Gammaproteobacteria</taxon>
        <taxon>Thiotrichales</taxon>
        <taxon>Thiotrichaceae</taxon>
        <taxon>Venteria</taxon>
    </lineage>
</organism>
<evidence type="ECO:0000256" key="9">
    <source>
        <dbReference type="ARBA" id="ARBA00023172"/>
    </source>
</evidence>
<dbReference type="PANTHER" id="PTHR47964">
    <property type="entry name" value="ATP-DEPENDENT DNA HELICASE HOMOLOG RECG, CHLOROPLASTIC"/>
    <property type="match status" value="1"/>
</dbReference>
<evidence type="ECO:0000256" key="7">
    <source>
        <dbReference type="ARBA" id="ARBA00022840"/>
    </source>
</evidence>
<dbReference type="PROSITE" id="PS51192">
    <property type="entry name" value="HELICASE_ATP_BIND_1"/>
    <property type="match status" value="1"/>
</dbReference>
<dbReference type="SUPFAM" id="SSF50249">
    <property type="entry name" value="Nucleic acid-binding proteins"/>
    <property type="match status" value="1"/>
</dbReference>
<dbReference type="NCBIfam" id="NF008163">
    <property type="entry name" value="PRK10917.1-1"/>
    <property type="match status" value="1"/>
</dbReference>
<dbReference type="Pfam" id="PF19833">
    <property type="entry name" value="RecG_dom3_C"/>
    <property type="match status" value="1"/>
</dbReference>
<protein>
    <recommendedName>
        <fullName evidence="2 15">ATP-dependent DNA helicase RecG</fullName>
        <ecNumber evidence="13 15">5.6.2.4</ecNumber>
    </recommendedName>
</protein>
<dbReference type="Gene3D" id="2.40.50.140">
    <property type="entry name" value="Nucleic acid-binding proteins"/>
    <property type="match status" value="1"/>
</dbReference>
<evidence type="ECO:0000256" key="2">
    <source>
        <dbReference type="ARBA" id="ARBA00017846"/>
    </source>
</evidence>
<keyword evidence="9 15" id="KW-0233">DNA recombination</keyword>
<keyword evidence="6 15" id="KW-0347">Helicase</keyword>
<dbReference type="GO" id="GO:0016887">
    <property type="term" value="F:ATP hydrolysis activity"/>
    <property type="evidence" value="ECO:0007669"/>
    <property type="project" value="RHEA"/>
</dbReference>
<dbReference type="NCBIfam" id="NF008168">
    <property type="entry name" value="PRK10917.2-2"/>
    <property type="match status" value="1"/>
</dbReference>
<evidence type="ECO:0000259" key="17">
    <source>
        <dbReference type="PROSITE" id="PS51194"/>
    </source>
</evidence>
<dbReference type="SMART" id="SM00490">
    <property type="entry name" value="HELICc"/>
    <property type="match status" value="1"/>
</dbReference>
<proteinExistence type="inferred from homology"/>